<name>A0A3B0XDS6_9ZZZZ</name>
<feature type="region of interest" description="Disordered" evidence="2">
    <location>
        <begin position="106"/>
        <end position="130"/>
    </location>
</feature>
<proteinExistence type="predicted"/>
<dbReference type="Pfam" id="PF07521">
    <property type="entry name" value="RMMBL"/>
    <property type="match status" value="1"/>
</dbReference>
<gene>
    <name evidence="5" type="ORF">MNBD_GAMMA08-2393</name>
</gene>
<dbReference type="GO" id="GO:0016787">
    <property type="term" value="F:hydrolase activity"/>
    <property type="evidence" value="ECO:0007669"/>
    <property type="project" value="UniProtKB-KW"/>
</dbReference>
<evidence type="ECO:0000313" key="5">
    <source>
        <dbReference type="EMBL" id="VAW66458.1"/>
    </source>
</evidence>
<dbReference type="InterPro" id="IPR036866">
    <property type="entry name" value="RibonucZ/Hydroxyglut_hydro"/>
</dbReference>
<dbReference type="InterPro" id="IPR001279">
    <property type="entry name" value="Metallo-B-lactamas"/>
</dbReference>
<feature type="compositionally biased region" description="Basic residues" evidence="2">
    <location>
        <begin position="110"/>
        <end position="119"/>
    </location>
</feature>
<dbReference type="Pfam" id="PF00753">
    <property type="entry name" value="Lactamase_B"/>
    <property type="match status" value="1"/>
</dbReference>
<dbReference type="EMBL" id="UOFH01000344">
    <property type="protein sequence ID" value="VAW66458.1"/>
    <property type="molecule type" value="Genomic_DNA"/>
</dbReference>
<evidence type="ECO:0000259" key="3">
    <source>
        <dbReference type="SMART" id="SM00849"/>
    </source>
</evidence>
<protein>
    <submittedName>
        <fullName evidence="5">Metallo-beta-lactamase family protein, RNA-specific</fullName>
    </submittedName>
</protein>
<dbReference type="PANTHER" id="PTHR11203">
    <property type="entry name" value="CLEAVAGE AND POLYADENYLATION SPECIFICITY FACTOR FAMILY MEMBER"/>
    <property type="match status" value="1"/>
</dbReference>
<dbReference type="SMART" id="SM00849">
    <property type="entry name" value="Lactamase_B"/>
    <property type="match status" value="1"/>
</dbReference>
<dbReference type="PANTHER" id="PTHR11203:SF37">
    <property type="entry name" value="INTEGRATOR COMPLEX SUBUNIT 11"/>
    <property type="match status" value="1"/>
</dbReference>
<sequence>MKISFHGADQNVTGSCHLIECAGKRILIDCGMYQGGRELEEENAEPFGFDPASIDFLLLTHAHLDHCGRIPLLVKRGFKGEIITTPATVELARLVMLDSAGLQEEEARYKQRKANRRSGNHNSNNGTNHSQKIIEPLYTTVDALNSLDYFGRKANYDTNLQLAQGIHATFIDAGHILGSASILLELEETDKKHRILFSGDLGYSNRAILRNPATPPKVDSVVMETTYGDRLHKQLEPSIDELYDIINDTIGRGGNIIIPTFALERAQEILYYLREGVNNKTLKHYLNVYLDSPMAISATQIFERHPECYNRETLQAAVNGKDPFKLPGLRFTRETSESIAISQLDGGAVIMAGSGMCTGGRIRHHLKHNLWGRKNSIIFVGYAARGTLARKIIDGAERVRIFSEEIQVNASIHTIGGFSAHADQAELLAWHKKTGTPTTTFLVHGEEKSMNTFSKKIKNSNVIMPEFGDEFEL</sequence>
<dbReference type="SMART" id="SM01027">
    <property type="entry name" value="Beta-Casp"/>
    <property type="match status" value="1"/>
</dbReference>
<organism evidence="5">
    <name type="scientific">hydrothermal vent metagenome</name>
    <dbReference type="NCBI Taxonomy" id="652676"/>
    <lineage>
        <taxon>unclassified sequences</taxon>
        <taxon>metagenomes</taxon>
        <taxon>ecological metagenomes</taxon>
    </lineage>
</organism>
<accession>A0A3B0XDS6</accession>
<evidence type="ECO:0000259" key="4">
    <source>
        <dbReference type="SMART" id="SM01027"/>
    </source>
</evidence>
<dbReference type="CDD" id="cd16295">
    <property type="entry name" value="TTHA0252-CPSF-like_MBL-fold"/>
    <property type="match status" value="1"/>
</dbReference>
<dbReference type="GO" id="GO:0004521">
    <property type="term" value="F:RNA endonuclease activity"/>
    <property type="evidence" value="ECO:0007669"/>
    <property type="project" value="TreeGrafter"/>
</dbReference>
<evidence type="ECO:0000256" key="2">
    <source>
        <dbReference type="SAM" id="MobiDB-lite"/>
    </source>
</evidence>
<dbReference type="Gene3D" id="3.60.15.10">
    <property type="entry name" value="Ribonuclease Z/Hydroxyacylglutathione hydrolase-like"/>
    <property type="match status" value="1"/>
</dbReference>
<dbReference type="InterPro" id="IPR022712">
    <property type="entry name" value="Beta_Casp"/>
</dbReference>
<dbReference type="SUPFAM" id="SSF56281">
    <property type="entry name" value="Metallo-hydrolase/oxidoreductase"/>
    <property type="match status" value="1"/>
</dbReference>
<keyword evidence="1" id="KW-0378">Hydrolase</keyword>
<reference evidence="5" key="1">
    <citation type="submission" date="2018-06" db="EMBL/GenBank/DDBJ databases">
        <authorList>
            <person name="Zhirakovskaya E."/>
        </authorList>
    </citation>
    <scope>NUCLEOTIDE SEQUENCE</scope>
</reference>
<dbReference type="InterPro" id="IPR050698">
    <property type="entry name" value="MBL"/>
</dbReference>
<dbReference type="Pfam" id="PF10996">
    <property type="entry name" value="Beta-Casp"/>
    <property type="match status" value="1"/>
</dbReference>
<feature type="domain" description="Beta-Casp" evidence="4">
    <location>
        <begin position="266"/>
        <end position="392"/>
    </location>
</feature>
<dbReference type="InterPro" id="IPR011108">
    <property type="entry name" value="RMMBL"/>
</dbReference>
<feature type="domain" description="Metallo-beta-lactamase" evidence="3">
    <location>
        <begin position="13"/>
        <end position="254"/>
    </location>
</feature>
<feature type="compositionally biased region" description="Low complexity" evidence="2">
    <location>
        <begin position="120"/>
        <end position="129"/>
    </location>
</feature>
<dbReference type="AlphaFoldDB" id="A0A3B0XDS6"/>
<dbReference type="Gene3D" id="3.40.50.10890">
    <property type="match status" value="1"/>
</dbReference>
<evidence type="ECO:0000256" key="1">
    <source>
        <dbReference type="ARBA" id="ARBA00022801"/>
    </source>
</evidence>